<dbReference type="EMBL" id="CM002928">
    <property type="protein sequence ID" value="KGN43954.1"/>
    <property type="molecule type" value="Genomic_DNA"/>
</dbReference>
<evidence type="ECO:0000256" key="3">
    <source>
        <dbReference type="ARBA" id="ARBA00023125"/>
    </source>
</evidence>
<dbReference type="InterPro" id="IPR009057">
    <property type="entry name" value="Homeodomain-like_sf"/>
</dbReference>
<keyword evidence="2" id="KW-0805">Transcription regulation</keyword>
<dbReference type="OMA" id="SWGMQQK"/>
<reference evidence="8 9" key="1">
    <citation type="journal article" date="2009" name="Nat. Genet.">
        <title>The genome of the cucumber, Cucumis sativus L.</title>
        <authorList>
            <person name="Huang S."/>
            <person name="Li R."/>
            <person name="Zhang Z."/>
            <person name="Li L."/>
            <person name="Gu X."/>
            <person name="Fan W."/>
            <person name="Lucas W.J."/>
            <person name="Wang X."/>
            <person name="Xie B."/>
            <person name="Ni P."/>
            <person name="Ren Y."/>
            <person name="Zhu H."/>
            <person name="Li J."/>
            <person name="Lin K."/>
            <person name="Jin W."/>
            <person name="Fei Z."/>
            <person name="Li G."/>
            <person name="Staub J."/>
            <person name="Kilian A."/>
            <person name="van der Vossen E.A."/>
            <person name="Wu Y."/>
            <person name="Guo J."/>
            <person name="He J."/>
            <person name="Jia Z."/>
            <person name="Ren Y."/>
            <person name="Tian G."/>
            <person name="Lu Y."/>
            <person name="Ruan J."/>
            <person name="Qian W."/>
            <person name="Wang M."/>
            <person name="Huang Q."/>
            <person name="Li B."/>
            <person name="Xuan Z."/>
            <person name="Cao J."/>
            <person name="Asan"/>
            <person name="Wu Z."/>
            <person name="Zhang J."/>
            <person name="Cai Q."/>
            <person name="Bai Y."/>
            <person name="Zhao B."/>
            <person name="Han Y."/>
            <person name="Li Y."/>
            <person name="Li X."/>
            <person name="Wang S."/>
            <person name="Shi Q."/>
            <person name="Liu S."/>
            <person name="Cho W.K."/>
            <person name="Kim J.Y."/>
            <person name="Xu Y."/>
            <person name="Heller-Uszynska K."/>
            <person name="Miao H."/>
            <person name="Cheng Z."/>
            <person name="Zhang S."/>
            <person name="Wu J."/>
            <person name="Yang Y."/>
            <person name="Kang H."/>
            <person name="Li M."/>
            <person name="Liang H."/>
            <person name="Ren X."/>
            <person name="Shi Z."/>
            <person name="Wen M."/>
            <person name="Jian M."/>
            <person name="Yang H."/>
            <person name="Zhang G."/>
            <person name="Yang Z."/>
            <person name="Chen R."/>
            <person name="Liu S."/>
            <person name="Li J."/>
            <person name="Ma L."/>
            <person name="Liu H."/>
            <person name="Zhou Y."/>
            <person name="Zhao J."/>
            <person name="Fang X."/>
            <person name="Li G."/>
            <person name="Fang L."/>
            <person name="Li Y."/>
            <person name="Liu D."/>
            <person name="Zheng H."/>
            <person name="Zhang Y."/>
            <person name="Qin N."/>
            <person name="Li Z."/>
            <person name="Yang G."/>
            <person name="Yang S."/>
            <person name="Bolund L."/>
            <person name="Kristiansen K."/>
            <person name="Zheng H."/>
            <person name="Li S."/>
            <person name="Zhang X."/>
            <person name="Yang H."/>
            <person name="Wang J."/>
            <person name="Sun R."/>
            <person name="Zhang B."/>
            <person name="Jiang S."/>
            <person name="Wang J."/>
            <person name="Du Y."/>
            <person name="Li S."/>
        </authorList>
    </citation>
    <scope>NUCLEOTIDE SEQUENCE [LARGE SCALE GENOMIC DNA]</scope>
    <source>
        <strain evidence="9">cv. 9930</strain>
    </source>
</reference>
<evidence type="ECO:0000259" key="7">
    <source>
        <dbReference type="PROSITE" id="PS51294"/>
    </source>
</evidence>
<feature type="compositionally biased region" description="Low complexity" evidence="6">
    <location>
        <begin position="395"/>
        <end position="405"/>
    </location>
</feature>
<dbReference type="FunFam" id="1.10.10.60:FF:000002">
    <property type="entry name" value="Myb family transcription factor"/>
    <property type="match status" value="1"/>
</dbReference>
<keyword evidence="4" id="KW-0804">Transcription</keyword>
<proteinExistence type="predicted"/>
<dbReference type="OrthoDB" id="1908613at2759"/>
<keyword evidence="5" id="KW-0539">Nucleus</keyword>
<reference evidence="8 9" key="3">
    <citation type="journal article" date="2010" name="BMC Genomics">
        <title>Transcriptome sequencing and comparative analysis of cucumber flowers with different sex types.</title>
        <authorList>
            <person name="Guo S."/>
            <person name="Zheng Y."/>
            <person name="Joung J.G."/>
            <person name="Liu S."/>
            <person name="Zhang Z."/>
            <person name="Crasta O.R."/>
            <person name="Sobral B.W."/>
            <person name="Xu Y."/>
            <person name="Huang S."/>
            <person name="Fei Z."/>
        </authorList>
    </citation>
    <scope>NUCLEOTIDE SEQUENCE [LARGE SCALE GENOMIC DNA]</scope>
    <source>
        <strain evidence="9">cv. 9930</strain>
    </source>
</reference>
<sequence length="453" mass="50509">MRSLHLQGRISASYSPPFIFFVSSIHTLSLQTLHFPFLNSHVLSSTSSILSLISHYYSPSPFSQFHPQMPSLSPPNSISHFLHQISSLSNPSDRSSRLHSLITSLEDEMKKIDAFKRELPLCMLLLNDAILALKDTSLQCTSSCSSPKRKPVLEEFMSLNKDSSDENEKEEDCRDKKEWMSSVQLWKTDDFQNTQTKTKRNEGWGYVAAAEDRVHRKKNEEGLFVGFKPSSSSSSACPVLAAVKKEERIESPICALSLVTPNLKTTREELVSCVLRSSGNRATSTSAADIQSNLRTVLPPQQQPARKQRRCWSPELHRRFENALQQLGGSQVATPKQIRELMQVDGLTNDEVKSHLQKYRLHTRRLPTTPAARAADQSPVVLGDLWMSQDGCGESSKVSSSQSASPQGPLQFAGNGGYSTTGGDSVEDEEDTKSESYDYWKSQAHTGKRCINI</sequence>
<dbReference type="PANTHER" id="PTHR31003">
    <property type="entry name" value="MYB FAMILY TRANSCRIPTION FACTOR"/>
    <property type="match status" value="1"/>
</dbReference>
<dbReference type="InterPro" id="IPR058673">
    <property type="entry name" value="HHO5-like_N"/>
</dbReference>
<reference evidence="8 9" key="4">
    <citation type="journal article" date="2011" name="BMC Genomics">
        <title>RNA-Seq improves annotation of protein-coding genes in the cucumber genome.</title>
        <authorList>
            <person name="Li Z."/>
            <person name="Zhang Z."/>
            <person name="Yan P."/>
            <person name="Huang S."/>
            <person name="Fei Z."/>
            <person name="Lin K."/>
        </authorList>
    </citation>
    <scope>NUCLEOTIDE SEQUENCE [LARGE SCALE GENOMIC DNA]</scope>
    <source>
        <strain evidence="9">cv. 9930</strain>
    </source>
</reference>
<evidence type="ECO:0000256" key="5">
    <source>
        <dbReference type="ARBA" id="ARBA00023242"/>
    </source>
</evidence>
<organism evidence="8 9">
    <name type="scientific">Cucumis sativus</name>
    <name type="common">Cucumber</name>
    <dbReference type="NCBI Taxonomy" id="3659"/>
    <lineage>
        <taxon>Eukaryota</taxon>
        <taxon>Viridiplantae</taxon>
        <taxon>Streptophyta</taxon>
        <taxon>Embryophyta</taxon>
        <taxon>Tracheophyta</taxon>
        <taxon>Spermatophyta</taxon>
        <taxon>Magnoliopsida</taxon>
        <taxon>eudicotyledons</taxon>
        <taxon>Gunneridae</taxon>
        <taxon>Pentapetalae</taxon>
        <taxon>rosids</taxon>
        <taxon>fabids</taxon>
        <taxon>Cucurbitales</taxon>
        <taxon>Cucurbitaceae</taxon>
        <taxon>Benincaseae</taxon>
        <taxon>Cucumis</taxon>
    </lineage>
</organism>
<reference evidence="8 9" key="2">
    <citation type="journal article" date="2009" name="PLoS ONE">
        <title>An integrated genetic and cytogenetic map of the cucumber genome.</title>
        <authorList>
            <person name="Ren Y."/>
            <person name="Zhang Z."/>
            <person name="Liu J."/>
            <person name="Staub J.E."/>
            <person name="Han Y."/>
            <person name="Cheng Z."/>
            <person name="Li X."/>
            <person name="Lu J."/>
            <person name="Miao H."/>
            <person name="Kang H."/>
            <person name="Xie B."/>
            <person name="Gu X."/>
            <person name="Wang X."/>
            <person name="Du Y."/>
            <person name="Jin W."/>
            <person name="Huang S."/>
        </authorList>
    </citation>
    <scope>NUCLEOTIDE SEQUENCE [LARGE SCALE GENOMIC DNA]</scope>
    <source>
        <strain evidence="9">cv. 9930</strain>
    </source>
</reference>
<dbReference type="NCBIfam" id="TIGR01557">
    <property type="entry name" value="myb_SHAQKYF"/>
    <property type="match status" value="1"/>
</dbReference>
<name>A0A0A0K4U6_CUCSA</name>
<comment type="subcellular location">
    <subcellularLocation>
        <location evidence="1">Nucleus</location>
    </subcellularLocation>
</comment>
<evidence type="ECO:0000313" key="8">
    <source>
        <dbReference type="EMBL" id="KGN43954.1"/>
    </source>
</evidence>
<dbReference type="Proteomes" id="UP000029981">
    <property type="component" value="Chromosome 7"/>
</dbReference>
<dbReference type="AlphaFoldDB" id="A0A0A0K4U6"/>
<dbReference type="InterPro" id="IPR001005">
    <property type="entry name" value="SANT/Myb"/>
</dbReference>
<evidence type="ECO:0000256" key="4">
    <source>
        <dbReference type="ARBA" id="ARBA00023163"/>
    </source>
</evidence>
<dbReference type="GO" id="GO:0003677">
    <property type="term" value="F:DNA binding"/>
    <property type="evidence" value="ECO:0007669"/>
    <property type="project" value="UniProtKB-KW"/>
</dbReference>
<dbReference type="SUPFAM" id="SSF46689">
    <property type="entry name" value="Homeodomain-like"/>
    <property type="match status" value="1"/>
</dbReference>
<dbReference type="GO" id="GO:0003700">
    <property type="term" value="F:DNA-binding transcription factor activity"/>
    <property type="evidence" value="ECO:0007669"/>
    <property type="project" value="InterPro"/>
</dbReference>
<dbReference type="Pfam" id="PF26575">
    <property type="entry name" value="HHO5_N"/>
    <property type="match status" value="1"/>
</dbReference>
<evidence type="ECO:0000313" key="9">
    <source>
        <dbReference type="Proteomes" id="UP000029981"/>
    </source>
</evidence>
<protein>
    <recommendedName>
        <fullName evidence="7">HTH myb-type domain-containing protein</fullName>
    </recommendedName>
</protein>
<dbReference type="Gramene" id="KGN43954">
    <property type="protein sequence ID" value="KGN43954"/>
    <property type="gene ID" value="Csa_7G074870"/>
</dbReference>
<dbReference type="InterPro" id="IPR017930">
    <property type="entry name" value="Myb_dom"/>
</dbReference>
<dbReference type="Gene3D" id="1.10.10.60">
    <property type="entry name" value="Homeodomain-like"/>
    <property type="match status" value="1"/>
</dbReference>
<accession>A0A0A0K4U6</accession>
<dbReference type="Pfam" id="PF00249">
    <property type="entry name" value="Myb_DNA-binding"/>
    <property type="match status" value="1"/>
</dbReference>
<dbReference type="PROSITE" id="PS51294">
    <property type="entry name" value="HTH_MYB"/>
    <property type="match status" value="1"/>
</dbReference>
<dbReference type="eggNOG" id="ENOG502QWQD">
    <property type="taxonomic scope" value="Eukaryota"/>
</dbReference>
<feature type="region of interest" description="Disordered" evidence="6">
    <location>
        <begin position="392"/>
        <end position="438"/>
    </location>
</feature>
<dbReference type="PANTHER" id="PTHR31003:SF3">
    <property type="entry name" value="HOMEODOMAIN-LIKE SUPERFAMILY PROTEIN-RELATED"/>
    <property type="match status" value="1"/>
</dbReference>
<evidence type="ECO:0000256" key="6">
    <source>
        <dbReference type="SAM" id="MobiDB-lite"/>
    </source>
</evidence>
<gene>
    <name evidence="8" type="ORF">Csa_7G074870</name>
</gene>
<evidence type="ECO:0000256" key="1">
    <source>
        <dbReference type="ARBA" id="ARBA00004123"/>
    </source>
</evidence>
<keyword evidence="9" id="KW-1185">Reference proteome</keyword>
<evidence type="ECO:0000256" key="2">
    <source>
        <dbReference type="ARBA" id="ARBA00023015"/>
    </source>
</evidence>
<keyword evidence="3" id="KW-0238">DNA-binding</keyword>
<dbReference type="GO" id="GO:0005634">
    <property type="term" value="C:nucleus"/>
    <property type="evidence" value="ECO:0007669"/>
    <property type="project" value="UniProtKB-SubCell"/>
</dbReference>
<dbReference type="InterPro" id="IPR006447">
    <property type="entry name" value="Myb_dom_plants"/>
</dbReference>
<dbReference type="KEGG" id="csv:101221044"/>
<dbReference type="InterPro" id="IPR044787">
    <property type="entry name" value="HHO5-like"/>
</dbReference>
<feature type="domain" description="HTH myb-type" evidence="7">
    <location>
        <begin position="306"/>
        <end position="364"/>
    </location>
</feature>